<evidence type="ECO:0000313" key="3">
    <source>
        <dbReference type="EMBL" id="QNO14195.1"/>
    </source>
</evidence>
<dbReference type="SUPFAM" id="SSF46785">
    <property type="entry name" value="Winged helix' DNA-binding domain"/>
    <property type="match status" value="1"/>
</dbReference>
<dbReference type="InterPro" id="IPR036390">
    <property type="entry name" value="WH_DNA-bd_sf"/>
</dbReference>
<dbReference type="AlphaFoldDB" id="A0A7G9W683"/>
<evidence type="ECO:0000259" key="2">
    <source>
        <dbReference type="Pfam" id="PF03551"/>
    </source>
</evidence>
<dbReference type="PANTHER" id="PTHR43252">
    <property type="entry name" value="TRANSCRIPTIONAL REGULATOR YQJI"/>
    <property type="match status" value="1"/>
</dbReference>
<name>A0A7G9W683_ALKCA</name>
<dbReference type="Proteomes" id="UP000516160">
    <property type="component" value="Chromosome"/>
</dbReference>
<dbReference type="EMBL" id="CP058559">
    <property type="protein sequence ID" value="QNO14195.1"/>
    <property type="molecule type" value="Genomic_DNA"/>
</dbReference>
<feature type="domain" description="Transcription regulator PadR N-terminal" evidence="2">
    <location>
        <begin position="17"/>
        <end position="92"/>
    </location>
</feature>
<accession>A0A7G9W683</accession>
<keyword evidence="1" id="KW-0175">Coiled coil</keyword>
<dbReference type="KEGG" id="acae:HYG86_05120"/>
<dbReference type="RefSeq" id="WP_213167852.1">
    <property type="nucleotide sequence ID" value="NZ_CP058559.1"/>
</dbReference>
<gene>
    <name evidence="3" type="ORF">HYG86_05120</name>
</gene>
<proteinExistence type="predicted"/>
<dbReference type="InterPro" id="IPR005149">
    <property type="entry name" value="Tscrpt_reg_PadR_N"/>
</dbReference>
<protein>
    <submittedName>
        <fullName evidence="3">PadR family transcriptional regulator</fullName>
    </submittedName>
</protein>
<organism evidence="3 4">
    <name type="scientific">Alkalicella caledoniensis</name>
    <dbReference type="NCBI Taxonomy" id="2731377"/>
    <lineage>
        <taxon>Bacteria</taxon>
        <taxon>Bacillati</taxon>
        <taxon>Bacillota</taxon>
        <taxon>Clostridia</taxon>
        <taxon>Eubacteriales</taxon>
        <taxon>Proteinivoracaceae</taxon>
        <taxon>Alkalicella</taxon>
    </lineage>
</organism>
<sequence length="114" mass="13392">MNKIGRQLKKGVIDILILKLLSIENMYGYQLIQELDNKSDSVFLMKEGTLYPILYRLEDNNLIESYWDKEDAKRKVPRKYYKIKDEGLNELENMKEELDVLFNAVESIMNLGGV</sequence>
<dbReference type="Gene3D" id="1.10.10.10">
    <property type="entry name" value="Winged helix-like DNA-binding domain superfamily/Winged helix DNA-binding domain"/>
    <property type="match status" value="1"/>
</dbReference>
<evidence type="ECO:0000256" key="1">
    <source>
        <dbReference type="SAM" id="Coils"/>
    </source>
</evidence>
<feature type="coiled-coil region" evidence="1">
    <location>
        <begin position="84"/>
        <end position="111"/>
    </location>
</feature>
<keyword evidence="4" id="KW-1185">Reference proteome</keyword>
<dbReference type="Pfam" id="PF03551">
    <property type="entry name" value="PadR"/>
    <property type="match status" value="1"/>
</dbReference>
<dbReference type="PANTHER" id="PTHR43252:SF7">
    <property type="entry name" value="TRANSCRIPTIONAL REGULATOR YQJI"/>
    <property type="match status" value="1"/>
</dbReference>
<evidence type="ECO:0000313" key="4">
    <source>
        <dbReference type="Proteomes" id="UP000516160"/>
    </source>
</evidence>
<reference evidence="3 4" key="1">
    <citation type="submission" date="2020-07" db="EMBL/GenBank/DDBJ databases">
        <title>Alkalicella. sp. LB2 genome.</title>
        <authorList>
            <person name="Postec A."/>
            <person name="Quemeneur M."/>
        </authorList>
    </citation>
    <scope>NUCLEOTIDE SEQUENCE [LARGE SCALE GENOMIC DNA]</scope>
    <source>
        <strain evidence="3 4">LB2</strain>
    </source>
</reference>
<dbReference type="InterPro" id="IPR036388">
    <property type="entry name" value="WH-like_DNA-bd_sf"/>
</dbReference>